<name>A0A1Y2H9J5_9FUNG</name>
<dbReference type="AlphaFoldDB" id="A0A1Y2H9J5"/>
<sequence length="55" mass="6188">MDRFLTVFIVTWKLTSGFPLIVIFCSLRYLSPHPARTPPPAMSTLSVVRSSTSVY</sequence>
<reference evidence="1 2" key="1">
    <citation type="submission" date="2016-07" db="EMBL/GenBank/DDBJ databases">
        <title>Pervasive Adenine N6-methylation of Active Genes in Fungi.</title>
        <authorList>
            <consortium name="DOE Joint Genome Institute"/>
            <person name="Mondo S.J."/>
            <person name="Dannebaum R.O."/>
            <person name="Kuo R.C."/>
            <person name="Labutti K."/>
            <person name="Haridas S."/>
            <person name="Kuo A."/>
            <person name="Salamov A."/>
            <person name="Ahrendt S.R."/>
            <person name="Lipzen A."/>
            <person name="Sullivan W."/>
            <person name="Andreopoulos W.B."/>
            <person name="Clum A."/>
            <person name="Lindquist E."/>
            <person name="Daum C."/>
            <person name="Ramamoorthy G.K."/>
            <person name="Gryganskyi A."/>
            <person name="Culley D."/>
            <person name="Magnuson J.K."/>
            <person name="James T.Y."/>
            <person name="O'Malley M.A."/>
            <person name="Stajich J.E."/>
            <person name="Spatafora J.W."/>
            <person name="Visel A."/>
            <person name="Grigoriev I.V."/>
        </authorList>
    </citation>
    <scope>NUCLEOTIDE SEQUENCE [LARGE SCALE GENOMIC DNA]</scope>
    <source>
        <strain evidence="1 2">PL171</strain>
    </source>
</reference>
<accession>A0A1Y2H9J5</accession>
<dbReference type="EMBL" id="MCFL01000064">
    <property type="protein sequence ID" value="ORZ31250.1"/>
    <property type="molecule type" value="Genomic_DNA"/>
</dbReference>
<keyword evidence="2" id="KW-1185">Reference proteome</keyword>
<protein>
    <submittedName>
        <fullName evidence="1">Uncharacterized protein</fullName>
    </submittedName>
</protein>
<proteinExistence type="predicted"/>
<comment type="caution">
    <text evidence="1">The sequence shown here is derived from an EMBL/GenBank/DDBJ whole genome shotgun (WGS) entry which is preliminary data.</text>
</comment>
<organism evidence="1 2">
    <name type="scientific">Catenaria anguillulae PL171</name>
    <dbReference type="NCBI Taxonomy" id="765915"/>
    <lineage>
        <taxon>Eukaryota</taxon>
        <taxon>Fungi</taxon>
        <taxon>Fungi incertae sedis</taxon>
        <taxon>Blastocladiomycota</taxon>
        <taxon>Blastocladiomycetes</taxon>
        <taxon>Blastocladiales</taxon>
        <taxon>Catenariaceae</taxon>
        <taxon>Catenaria</taxon>
    </lineage>
</organism>
<dbReference type="Proteomes" id="UP000193411">
    <property type="component" value="Unassembled WGS sequence"/>
</dbReference>
<gene>
    <name evidence="1" type="ORF">BCR44DRAFT_1442850</name>
</gene>
<evidence type="ECO:0000313" key="1">
    <source>
        <dbReference type="EMBL" id="ORZ31250.1"/>
    </source>
</evidence>
<evidence type="ECO:0000313" key="2">
    <source>
        <dbReference type="Proteomes" id="UP000193411"/>
    </source>
</evidence>